<dbReference type="Gene3D" id="3.90.380.10">
    <property type="entry name" value="Naphthalene 1,2-dioxygenase Alpha Subunit, Chain A, domain 1"/>
    <property type="match status" value="1"/>
</dbReference>
<dbReference type="PRINTS" id="PR00090">
    <property type="entry name" value="RNGDIOXGNASE"/>
</dbReference>
<evidence type="ECO:0000256" key="4">
    <source>
        <dbReference type="ARBA" id="ARBA00022723"/>
    </source>
</evidence>
<dbReference type="AlphaFoldDB" id="A0A6C2CP16"/>
<keyword evidence="6" id="KW-0408">Iron</keyword>
<comment type="caution">
    <text evidence="9">The sequence shown here is derived from an EMBL/GenBank/DDBJ whole genome shotgun (WGS) entry which is preliminary data.</text>
</comment>
<dbReference type="InterPro" id="IPR017941">
    <property type="entry name" value="Rieske_2Fe-2S"/>
</dbReference>
<reference evidence="9 10" key="1">
    <citation type="submission" date="2019-01" db="EMBL/GenBank/DDBJ databases">
        <title>Zoogloea oleivorans genome sequencing and assembly.</title>
        <authorList>
            <person name="Tancsics A."/>
            <person name="Farkas M."/>
            <person name="Kriszt B."/>
            <person name="Maroti G."/>
            <person name="Horvath B."/>
        </authorList>
    </citation>
    <scope>NUCLEOTIDE SEQUENCE [LARGE SCALE GENOMIC DNA]</scope>
    <source>
        <strain evidence="9 10">Buc</strain>
    </source>
</reference>
<gene>
    <name evidence="9" type="ORF">ETQ85_14605</name>
</gene>
<dbReference type="SUPFAM" id="SSF50022">
    <property type="entry name" value="ISP domain"/>
    <property type="match status" value="1"/>
</dbReference>
<dbReference type="SUPFAM" id="SSF55961">
    <property type="entry name" value="Bet v1-like"/>
    <property type="match status" value="1"/>
</dbReference>
<accession>A0A6C2CP16</accession>
<evidence type="ECO:0000256" key="1">
    <source>
        <dbReference type="ARBA" id="ARBA00001962"/>
    </source>
</evidence>
<feature type="domain" description="Rieske" evidence="8">
    <location>
        <begin position="45"/>
        <end position="155"/>
    </location>
</feature>
<dbReference type="InterPro" id="IPR015879">
    <property type="entry name" value="Ring_hydroxy_dOase_asu_C_dom"/>
</dbReference>
<dbReference type="Pfam" id="PF00848">
    <property type="entry name" value="Ring_hydroxyl_A"/>
    <property type="match status" value="1"/>
</dbReference>
<dbReference type="Gene3D" id="2.102.10.10">
    <property type="entry name" value="Rieske [2Fe-2S] iron-sulphur domain"/>
    <property type="match status" value="1"/>
</dbReference>
<keyword evidence="10" id="KW-1185">Reference proteome</keyword>
<dbReference type="EMBL" id="SDKK01000013">
    <property type="protein sequence ID" value="TYC55243.1"/>
    <property type="molecule type" value="Genomic_DNA"/>
</dbReference>
<keyword evidence="7" id="KW-0411">Iron-sulfur</keyword>
<keyword evidence="4" id="KW-0479">Metal-binding</keyword>
<keyword evidence="9" id="KW-0223">Dioxygenase</keyword>
<evidence type="ECO:0000313" key="10">
    <source>
        <dbReference type="Proteomes" id="UP000389128"/>
    </source>
</evidence>
<comment type="cofactor">
    <cofactor evidence="1">
        <name>Fe cation</name>
        <dbReference type="ChEBI" id="CHEBI:24875"/>
    </cofactor>
</comment>
<dbReference type="InterPro" id="IPR001663">
    <property type="entry name" value="Rng_hydr_dOase-A"/>
</dbReference>
<name>A0A6C2CP16_9RHOO</name>
<evidence type="ECO:0000256" key="7">
    <source>
        <dbReference type="ARBA" id="ARBA00023014"/>
    </source>
</evidence>
<dbReference type="OrthoDB" id="9769355at2"/>
<organism evidence="9 10">
    <name type="scientific">Zoogloea oleivorans</name>
    <dbReference type="NCBI Taxonomy" id="1552750"/>
    <lineage>
        <taxon>Bacteria</taxon>
        <taxon>Pseudomonadati</taxon>
        <taxon>Pseudomonadota</taxon>
        <taxon>Betaproteobacteria</taxon>
        <taxon>Rhodocyclales</taxon>
        <taxon>Zoogloeaceae</taxon>
        <taxon>Zoogloea</taxon>
    </lineage>
</organism>
<dbReference type="InterPro" id="IPR036922">
    <property type="entry name" value="Rieske_2Fe-2S_sf"/>
</dbReference>
<evidence type="ECO:0000259" key="8">
    <source>
        <dbReference type="PROSITE" id="PS51296"/>
    </source>
</evidence>
<dbReference type="RefSeq" id="WP_148579810.1">
    <property type="nucleotide sequence ID" value="NZ_SDKK01000013.1"/>
</dbReference>
<sequence length="436" mass="49939">MHIEERTQKEKLSGDFLRGDPITGDRYYSREFAQKEWDHIFTRTWQIGGMSAQLAETGSTITHSIGEESILMLRDEAGVIRAYYNVCPHRGNRLVKEEHKCGVKRLVCAYHSWAFSLDGVVRHVRDAEDYPQGNPIGKVQLKEIRCETLGGLVWFNMDPAAPSLREALGVVAEQLERYQSDNWVRVMWLTGTVDCNWKIIHDNFNESYHVQSLHRELGTFIDNAYQNTDFDLYKSGHNRMKMKGALPASSSRTDQVQAPLDDILRSWEVDPEPFHGRVREARAALMVQKRKLGQERGYTHYEKLSDDQLTDYHHYTLFPNISLTMSADGYQVLRPQPHPSDPEKCLFDHWFMVPKVEGVPEAATPLGMRPVVPAAHEIFGEGVESLGFVADQDLSVAVAQQRGLHSRGYQDAYLSGQEARVRRLHEVINDYIEGRR</sequence>
<protein>
    <submittedName>
        <fullName evidence="9">Aromatic ring-hydroxylating dioxygenase subunit alpha</fullName>
    </submittedName>
</protein>
<keyword evidence="5" id="KW-0560">Oxidoreductase</keyword>
<evidence type="ECO:0000256" key="3">
    <source>
        <dbReference type="ARBA" id="ARBA00022714"/>
    </source>
</evidence>
<dbReference type="PANTHER" id="PTHR43756">
    <property type="entry name" value="CHOLINE MONOOXYGENASE, CHLOROPLASTIC"/>
    <property type="match status" value="1"/>
</dbReference>
<keyword evidence="3" id="KW-0001">2Fe-2S</keyword>
<dbReference type="Pfam" id="PF00355">
    <property type="entry name" value="Rieske"/>
    <property type="match status" value="1"/>
</dbReference>
<dbReference type="Proteomes" id="UP000389128">
    <property type="component" value="Unassembled WGS sequence"/>
</dbReference>
<dbReference type="CDD" id="cd08882">
    <property type="entry name" value="RHO_alpha_C_MupW-like"/>
    <property type="match status" value="1"/>
</dbReference>
<dbReference type="CDD" id="cd03469">
    <property type="entry name" value="Rieske_RO_Alpha_N"/>
    <property type="match status" value="1"/>
</dbReference>
<dbReference type="PROSITE" id="PS51296">
    <property type="entry name" value="RIESKE"/>
    <property type="match status" value="1"/>
</dbReference>
<evidence type="ECO:0000256" key="6">
    <source>
        <dbReference type="ARBA" id="ARBA00023004"/>
    </source>
</evidence>
<evidence type="ECO:0000256" key="5">
    <source>
        <dbReference type="ARBA" id="ARBA00023002"/>
    </source>
</evidence>
<evidence type="ECO:0000256" key="2">
    <source>
        <dbReference type="ARBA" id="ARBA00008751"/>
    </source>
</evidence>
<dbReference type="PANTHER" id="PTHR43756:SF5">
    <property type="entry name" value="CHOLINE MONOOXYGENASE, CHLOROPLASTIC"/>
    <property type="match status" value="1"/>
</dbReference>
<proteinExistence type="inferred from homology"/>
<dbReference type="GO" id="GO:0051213">
    <property type="term" value="F:dioxygenase activity"/>
    <property type="evidence" value="ECO:0007669"/>
    <property type="project" value="UniProtKB-KW"/>
</dbReference>
<comment type="similarity">
    <text evidence="2">Belongs to the bacterial ring-hydroxylating dioxygenase alpha subunit family.</text>
</comment>
<evidence type="ECO:0000313" key="9">
    <source>
        <dbReference type="EMBL" id="TYC55243.1"/>
    </source>
</evidence>
<dbReference type="GO" id="GO:0005506">
    <property type="term" value="F:iron ion binding"/>
    <property type="evidence" value="ECO:0007669"/>
    <property type="project" value="InterPro"/>
</dbReference>
<dbReference type="GO" id="GO:0051537">
    <property type="term" value="F:2 iron, 2 sulfur cluster binding"/>
    <property type="evidence" value="ECO:0007669"/>
    <property type="project" value="UniProtKB-KW"/>
</dbReference>